<dbReference type="Proteomes" id="UP000630887">
    <property type="component" value="Unassembled WGS sequence"/>
</dbReference>
<name>A0A8J3P6R4_9ACTN</name>
<gene>
    <name evidence="2" type="ORF">Cco03nite_04460</name>
</gene>
<keyword evidence="1" id="KW-1133">Transmembrane helix</keyword>
<keyword evidence="1" id="KW-0472">Membrane</keyword>
<protein>
    <recommendedName>
        <fullName evidence="4">NACHT domain-containing protein</fullName>
    </recommendedName>
</protein>
<dbReference type="EMBL" id="BONI01000002">
    <property type="protein sequence ID" value="GIG03746.1"/>
    <property type="molecule type" value="Genomic_DNA"/>
</dbReference>
<keyword evidence="1" id="KW-0812">Transmembrane</keyword>
<dbReference type="SUPFAM" id="SSF52540">
    <property type="entry name" value="P-loop containing nucleoside triphosphate hydrolases"/>
    <property type="match status" value="1"/>
</dbReference>
<evidence type="ECO:0000313" key="2">
    <source>
        <dbReference type="EMBL" id="GIG03746.1"/>
    </source>
</evidence>
<organism evidence="2 3">
    <name type="scientific">Catellatospora coxensis</name>
    <dbReference type="NCBI Taxonomy" id="310354"/>
    <lineage>
        <taxon>Bacteria</taxon>
        <taxon>Bacillati</taxon>
        <taxon>Actinomycetota</taxon>
        <taxon>Actinomycetes</taxon>
        <taxon>Micromonosporales</taxon>
        <taxon>Micromonosporaceae</taxon>
        <taxon>Catellatospora</taxon>
    </lineage>
</organism>
<comment type="caution">
    <text evidence="2">The sequence shown here is derived from an EMBL/GenBank/DDBJ whole genome shotgun (WGS) entry which is preliminary data.</text>
</comment>
<proteinExistence type="predicted"/>
<evidence type="ECO:0008006" key="4">
    <source>
        <dbReference type="Google" id="ProtNLM"/>
    </source>
</evidence>
<keyword evidence="3" id="KW-1185">Reference proteome</keyword>
<dbReference type="InterPro" id="IPR027417">
    <property type="entry name" value="P-loop_NTPase"/>
</dbReference>
<feature type="transmembrane region" description="Helical" evidence="1">
    <location>
        <begin position="36"/>
        <end position="61"/>
    </location>
</feature>
<reference evidence="2 3" key="1">
    <citation type="submission" date="2021-01" db="EMBL/GenBank/DDBJ databases">
        <title>Whole genome shotgun sequence of Catellatospora coxensis NBRC 107359.</title>
        <authorList>
            <person name="Komaki H."/>
            <person name="Tamura T."/>
        </authorList>
    </citation>
    <scope>NUCLEOTIDE SEQUENCE [LARGE SCALE GENOMIC DNA]</scope>
    <source>
        <strain evidence="2 3">NBRC 107359</strain>
    </source>
</reference>
<sequence>MPDNTWRAVDLDRWRARTRGAVLYVRQTSTELGRRASAYVFSWALGAVFAAVVLAGVAVAVYTEGWLATVADLAVNAAASVMVGAAAVAAFVVTSRRQSLRRLLEAHRAGQGPGERTPDRVRQARAVAAQLVDPKQSGSIVIEAPAGSGRTTFLRQLVDILSDEGVVAIELNEWDLSGTAVVQAATDAFRRLMARAGVDAPLVRTMELLARRREIVVLVDGIDSSPHAARRATAVDTTRRRLEELGAARLAHVVIVDANSTPPELLRSRLRLTPIGSDALARLVAGTAAVALEGFHTPSRRLGSQLAHLRLGLHTLRAMADEVRQAARDEEALLVALHEHIAADGPTALLMRRLHAVGLLPQTSPGPGIDDRSMAGETLGQILEFLLLGDGTQVPWTEVVARLDWSRIDEFMLGLAELERKVIVERREHAGDLVIRFLDPELRELAVGMRLAMSRNAFRHSGARGGGAFAGELIQRTLMADGIAERDLVWRQAYEVALRNGYLSAMGDADRAIRALGEEPPMLTAGQLERLWEKADDFDRTMYVNRLPQVLTAIALDLLWSRLRSPLFNRTSHELRRDIAAAICGRGDLAWRRLHQSWEKHVRAAESGDLAWQGRRGAVWGEHGNAAASLCWILPTVAVTATGGVAAKVQRLLDRLVAATVPGGDLATNGRPDLGIEISLAEGLKDAAHHAMSASRLLPDPVWSSIALTAAAATSWVSRLLALQAALLATAGDPARRDAFSVLVAQQVDDRHPITASYARLLRDFVGLGHEPLSRHVYAVVWVDDTDALAAAGDDLDDRAARTLAAVTLVLNLVEARLRVIEAGQTGTQLRVRALSADAVPGCLRSRVMAYGAESGRCGCDLGLCGPELSIRAVRRVSEPFAHRCLAGRPDDLLIYDGALDVHLRRLIRP</sequence>
<feature type="transmembrane region" description="Helical" evidence="1">
    <location>
        <begin position="73"/>
        <end position="93"/>
    </location>
</feature>
<evidence type="ECO:0000313" key="3">
    <source>
        <dbReference type="Proteomes" id="UP000630887"/>
    </source>
</evidence>
<accession>A0A8J3P6R4</accession>
<evidence type="ECO:0000256" key="1">
    <source>
        <dbReference type="SAM" id="Phobius"/>
    </source>
</evidence>
<dbReference type="AlphaFoldDB" id="A0A8J3P6R4"/>